<dbReference type="HAMAP" id="MF_01208">
    <property type="entry name" value="PyrE"/>
    <property type="match status" value="1"/>
</dbReference>
<keyword evidence="6" id="KW-0460">Magnesium</keyword>
<comment type="pathway">
    <text evidence="1 6">Pyrimidine metabolism; UMP biosynthesis via de novo pathway; UMP from orotate: step 1/2.</text>
</comment>
<dbReference type="GeneID" id="41321011"/>
<keyword evidence="5 6" id="KW-0665">Pyrimidine biosynthesis</keyword>
<keyword evidence="3 6" id="KW-0328">Glycosyltransferase</keyword>
<evidence type="ECO:0000313" key="8">
    <source>
        <dbReference type="EMBL" id="AYQ54408.1"/>
    </source>
</evidence>
<evidence type="ECO:0000256" key="4">
    <source>
        <dbReference type="ARBA" id="ARBA00022679"/>
    </source>
</evidence>
<comment type="similarity">
    <text evidence="6">Belongs to the purine/pyrimidine phosphoribosyltransferase family. PyrE subfamily.</text>
</comment>
<feature type="domain" description="Phosphoribosyltransferase" evidence="7">
    <location>
        <begin position="39"/>
        <end position="151"/>
    </location>
</feature>
<gene>
    <name evidence="6" type="primary">pyrE</name>
    <name evidence="8" type="ORF">BKD89_01040</name>
</gene>
<dbReference type="Gene3D" id="3.40.50.2020">
    <property type="match status" value="1"/>
</dbReference>
<dbReference type="EMBL" id="CP017686">
    <property type="protein sequence ID" value="AYQ54408.1"/>
    <property type="molecule type" value="Genomic_DNA"/>
</dbReference>
<feature type="binding site" description="in other chain" evidence="6">
    <location>
        <begin position="116"/>
        <end position="124"/>
    </location>
    <ligand>
        <name>5-phospho-alpha-D-ribose 1-diphosphate</name>
        <dbReference type="ChEBI" id="CHEBI:58017"/>
        <note>ligand shared between dimeric partners</note>
    </ligand>
</feature>
<keyword evidence="4 6" id="KW-0808">Transferase</keyword>
<dbReference type="InterPro" id="IPR000836">
    <property type="entry name" value="PRTase_dom"/>
</dbReference>
<sequence length="178" mass="18737">MEDIKKALEGCGALQFGDFTLASGAKSSYYIDIKKASTKPAVLSVIAKTMAKRMEEMGIHPDRVAGVVLGSIPLATALSLETGIPLLMVRKERKDHGTGKLVEGDLSPGDDVLVIEDVITTAGSSMKAIAALRAEGVKVEKVFSVIDREGGGRENLESIGVQLNSLVKGSDLLKGAKQ</sequence>
<dbReference type="InterPro" id="IPR004467">
    <property type="entry name" value="Or_phspho_trans_dom"/>
</dbReference>
<feature type="binding site" evidence="6">
    <location>
        <position position="94"/>
    </location>
    <ligand>
        <name>5-phospho-alpha-D-ribose 1-diphosphate</name>
        <dbReference type="ChEBI" id="CHEBI:58017"/>
        <note>ligand shared between dimeric partners</note>
    </ligand>
</feature>
<dbReference type="CDD" id="cd06223">
    <property type="entry name" value="PRTases_typeI"/>
    <property type="match status" value="1"/>
</dbReference>
<comment type="subunit">
    <text evidence="6">Homodimer.</text>
</comment>
<evidence type="ECO:0000256" key="2">
    <source>
        <dbReference type="ARBA" id="ARBA00011971"/>
    </source>
</evidence>
<comment type="function">
    <text evidence="6">Catalyzes the transfer of a ribosyl phosphate group from 5-phosphoribose 1-diphosphate to orotate, leading to the formation of orotidine monophosphate (OMP).</text>
</comment>
<evidence type="ECO:0000256" key="5">
    <source>
        <dbReference type="ARBA" id="ARBA00022975"/>
    </source>
</evidence>
<dbReference type="SUPFAM" id="SSF53271">
    <property type="entry name" value="PRTase-like"/>
    <property type="match status" value="1"/>
</dbReference>
<dbReference type="GO" id="GO:0044205">
    <property type="term" value="P:'de novo' UMP biosynthetic process"/>
    <property type="evidence" value="ECO:0007669"/>
    <property type="project" value="UniProtKB-UniRule"/>
</dbReference>
<dbReference type="OMA" id="SPFFMNA"/>
<dbReference type="GO" id="GO:0019856">
    <property type="term" value="P:pyrimidine nucleobase biosynthetic process"/>
    <property type="evidence" value="ECO:0007669"/>
    <property type="project" value="TreeGrafter"/>
</dbReference>
<organism evidence="8 9">
    <name type="scientific">Methanomethylophilus alvi</name>
    <dbReference type="NCBI Taxonomy" id="1291540"/>
    <lineage>
        <taxon>Archaea</taxon>
        <taxon>Methanobacteriati</taxon>
        <taxon>Thermoplasmatota</taxon>
        <taxon>Thermoplasmata</taxon>
        <taxon>Methanomassiliicoccales</taxon>
        <taxon>Methanomethylophilaceae</taxon>
        <taxon>Methanomethylophilus</taxon>
    </lineage>
</organism>
<dbReference type="EC" id="2.4.2.10" evidence="2 6"/>
<evidence type="ECO:0000313" key="9">
    <source>
        <dbReference type="Proteomes" id="UP000273278"/>
    </source>
</evidence>
<feature type="binding site" evidence="6">
    <location>
        <position position="120"/>
    </location>
    <ligand>
        <name>orotate</name>
        <dbReference type="ChEBI" id="CHEBI:30839"/>
    </ligand>
</feature>
<feature type="binding site" evidence="6">
    <location>
        <position position="90"/>
    </location>
    <ligand>
        <name>5-phospho-alpha-D-ribose 1-diphosphate</name>
        <dbReference type="ChEBI" id="CHEBI:58017"/>
        <note>ligand shared between dimeric partners</note>
    </ligand>
</feature>
<dbReference type="InterPro" id="IPR023031">
    <property type="entry name" value="OPRT"/>
</dbReference>
<evidence type="ECO:0000256" key="3">
    <source>
        <dbReference type="ARBA" id="ARBA00022676"/>
    </source>
</evidence>
<feature type="binding site" description="in other chain" evidence="6">
    <location>
        <position position="91"/>
    </location>
    <ligand>
        <name>5-phospho-alpha-D-ribose 1-diphosphate</name>
        <dbReference type="ChEBI" id="CHEBI:58017"/>
        <note>ligand shared between dimeric partners</note>
    </ligand>
</feature>
<dbReference type="Proteomes" id="UP000273278">
    <property type="component" value="Chromosome"/>
</dbReference>
<comment type="cofactor">
    <cofactor evidence="6">
        <name>Mg(2+)</name>
        <dbReference type="ChEBI" id="CHEBI:18420"/>
    </cofactor>
</comment>
<evidence type="ECO:0000256" key="6">
    <source>
        <dbReference type="HAMAP-Rule" id="MF_01208"/>
    </source>
</evidence>
<accession>A0A3G3IFF4</accession>
<dbReference type="UniPathway" id="UPA00070">
    <property type="reaction ID" value="UER00119"/>
</dbReference>
<evidence type="ECO:0000256" key="1">
    <source>
        <dbReference type="ARBA" id="ARBA00004889"/>
    </source>
</evidence>
<dbReference type="GO" id="GO:0004588">
    <property type="term" value="F:orotate phosphoribosyltransferase activity"/>
    <property type="evidence" value="ECO:0007669"/>
    <property type="project" value="UniProtKB-UniRule"/>
</dbReference>
<dbReference type="InterPro" id="IPR029057">
    <property type="entry name" value="PRTase-like"/>
</dbReference>
<dbReference type="NCBIfam" id="TIGR00336">
    <property type="entry name" value="pyrE"/>
    <property type="match status" value="1"/>
</dbReference>
<feature type="binding site" evidence="6">
    <location>
        <position position="96"/>
    </location>
    <ligand>
        <name>5-phospho-alpha-D-ribose 1-diphosphate</name>
        <dbReference type="ChEBI" id="CHEBI:58017"/>
        <note>ligand shared between dimeric partners</note>
    </ligand>
</feature>
<dbReference type="GO" id="GO:0000287">
    <property type="term" value="F:magnesium ion binding"/>
    <property type="evidence" value="ECO:0007669"/>
    <property type="project" value="UniProtKB-UniRule"/>
</dbReference>
<protein>
    <recommendedName>
        <fullName evidence="2 6">Orotate phosphoribosyltransferase</fullName>
        <shortName evidence="6">OPRT</shortName>
        <shortName evidence="6">OPRTase</shortName>
        <ecNumber evidence="2 6">2.4.2.10</ecNumber>
    </recommendedName>
</protein>
<dbReference type="PANTHER" id="PTHR19278:SF9">
    <property type="entry name" value="URIDINE 5'-MONOPHOSPHATE SYNTHASE"/>
    <property type="match status" value="1"/>
</dbReference>
<dbReference type="Pfam" id="PF00156">
    <property type="entry name" value="Pribosyltran"/>
    <property type="match status" value="1"/>
</dbReference>
<dbReference type="PANTHER" id="PTHR19278">
    <property type="entry name" value="OROTATE PHOSPHORIBOSYLTRANSFERASE"/>
    <property type="match status" value="1"/>
</dbReference>
<reference evidence="8 9" key="1">
    <citation type="submission" date="2016-10" db="EMBL/GenBank/DDBJ databases">
        <title>Complete genome of the TMA-utilizing, human hosted archaeon Methanomethylophilus alvus Gen. nov, sp. nov., strain Mx-05, derived from a pure culture.</title>
        <authorList>
            <person name="Brugere J.-F."/>
            <person name="Ben Hania W."/>
            <person name="Chaudhary P.P."/>
            <person name="Gaci N."/>
            <person name="Borrel G."/>
            <person name="Cao Van Tuat L."/>
            <person name="Fardeau M.-L."/>
            <person name="Harris H.M.B."/>
            <person name="O'Toole P.W."/>
            <person name="Ollivier B."/>
        </authorList>
    </citation>
    <scope>NUCLEOTIDE SEQUENCE [LARGE SCALE GENOMIC DNA]</scope>
    <source>
        <strain evidence="8 9">Mx-05</strain>
    </source>
</reference>
<evidence type="ECO:0000259" key="7">
    <source>
        <dbReference type="Pfam" id="PF00156"/>
    </source>
</evidence>
<comment type="catalytic activity">
    <reaction evidence="6">
        <text>orotidine 5'-phosphate + diphosphate = orotate + 5-phospho-alpha-D-ribose 1-diphosphate</text>
        <dbReference type="Rhea" id="RHEA:10380"/>
        <dbReference type="ChEBI" id="CHEBI:30839"/>
        <dbReference type="ChEBI" id="CHEBI:33019"/>
        <dbReference type="ChEBI" id="CHEBI:57538"/>
        <dbReference type="ChEBI" id="CHEBI:58017"/>
        <dbReference type="EC" id="2.4.2.10"/>
    </reaction>
</comment>
<dbReference type="AlphaFoldDB" id="A0A3G3IFF4"/>
<dbReference type="RefSeq" id="WP_015504117.1">
    <property type="nucleotide sequence ID" value="NZ_CAYARO010000003.1"/>
</dbReference>
<name>A0A3G3IFF4_9ARCH</name>
<proteinExistence type="inferred from homology"/>
<feature type="binding site" evidence="6">
    <location>
        <position position="148"/>
    </location>
    <ligand>
        <name>orotate</name>
        <dbReference type="ChEBI" id="CHEBI:30839"/>
    </ligand>
</feature>